<gene>
    <name evidence="3" type="ORF">GCM10010992_14490</name>
</gene>
<organism evidence="3 4">
    <name type="scientific">Cloacibacterium rupense</name>
    <dbReference type="NCBI Taxonomy" id="517423"/>
    <lineage>
        <taxon>Bacteria</taxon>
        <taxon>Pseudomonadati</taxon>
        <taxon>Bacteroidota</taxon>
        <taxon>Flavobacteriia</taxon>
        <taxon>Flavobacteriales</taxon>
        <taxon>Weeksellaceae</taxon>
    </lineage>
</organism>
<accession>A0ABQ2NI65</accession>
<dbReference type="InterPro" id="IPR025645">
    <property type="entry name" value="DUF4349"/>
</dbReference>
<comment type="caution">
    <text evidence="3">The sequence shown here is derived from an EMBL/GenBank/DDBJ whole genome shotgun (WGS) entry which is preliminary data.</text>
</comment>
<keyword evidence="1" id="KW-0812">Transmembrane</keyword>
<feature type="transmembrane region" description="Helical" evidence="1">
    <location>
        <begin position="266"/>
        <end position="287"/>
    </location>
</feature>
<name>A0ABQ2NI65_9FLAO</name>
<evidence type="ECO:0000313" key="4">
    <source>
        <dbReference type="Proteomes" id="UP000620064"/>
    </source>
</evidence>
<dbReference type="Pfam" id="PF14257">
    <property type="entry name" value="DUF4349"/>
    <property type="match status" value="1"/>
</dbReference>
<dbReference type="RefSeq" id="WP_188617404.1">
    <property type="nucleotide sequence ID" value="NZ_BMLV01000002.1"/>
</dbReference>
<proteinExistence type="predicted"/>
<protein>
    <recommendedName>
        <fullName evidence="2">DUF4349 domain-containing protein</fullName>
    </recommendedName>
</protein>
<evidence type="ECO:0000259" key="2">
    <source>
        <dbReference type="Pfam" id="PF14257"/>
    </source>
</evidence>
<dbReference type="Proteomes" id="UP000620064">
    <property type="component" value="Unassembled WGS sequence"/>
</dbReference>
<keyword evidence="1" id="KW-0472">Membrane</keyword>
<feature type="domain" description="DUF4349" evidence="2">
    <location>
        <begin position="59"/>
        <end position="180"/>
    </location>
</feature>
<evidence type="ECO:0000313" key="3">
    <source>
        <dbReference type="EMBL" id="GGP03985.1"/>
    </source>
</evidence>
<evidence type="ECO:0000256" key="1">
    <source>
        <dbReference type="SAM" id="Phobius"/>
    </source>
</evidence>
<sequence>MNSNLKTAAVFFAVTISVIACKKSEISEYGSPAIVDSAAVASTSDSISMAATQVIEGKKFVKTAQVDMEVKDVYETTIGIEKQLKEMGGFVTKSEMSSSVISEENFPINDADAKLVREFRQINDIAVRVPTVKLGEFLEFVNKSNLFLHTRNISAEDVSANIMMADLEEKRMKKTESNIQTIKNNSEKVNLADNNLFEQNNQKLATYNLSDNLKYSTVNLHLKEPSSRISSIAVTNTKNFDNQYRYNFFYDVKNAIIKGFYLTQEIIVGLFTIWPILLFSGIGFYFWRKRKTVSKNLSLENKE</sequence>
<dbReference type="EMBL" id="BMLV01000002">
    <property type="protein sequence ID" value="GGP03985.1"/>
    <property type="molecule type" value="Genomic_DNA"/>
</dbReference>
<reference evidence="4" key="1">
    <citation type="journal article" date="2019" name="Int. J. Syst. Evol. Microbiol.">
        <title>The Global Catalogue of Microorganisms (GCM) 10K type strain sequencing project: providing services to taxonomists for standard genome sequencing and annotation.</title>
        <authorList>
            <consortium name="The Broad Institute Genomics Platform"/>
            <consortium name="The Broad Institute Genome Sequencing Center for Infectious Disease"/>
            <person name="Wu L."/>
            <person name="Ma J."/>
        </authorList>
    </citation>
    <scope>NUCLEOTIDE SEQUENCE [LARGE SCALE GENOMIC DNA]</scope>
    <source>
        <strain evidence="4">CGMCC 1.7656</strain>
    </source>
</reference>
<keyword evidence="4" id="KW-1185">Reference proteome</keyword>
<keyword evidence="1" id="KW-1133">Transmembrane helix</keyword>
<dbReference type="PROSITE" id="PS51257">
    <property type="entry name" value="PROKAR_LIPOPROTEIN"/>
    <property type="match status" value="1"/>
</dbReference>